<evidence type="ECO:0000313" key="4">
    <source>
        <dbReference type="Proteomes" id="UP000018208"/>
    </source>
</evidence>
<reference evidence="3" key="2">
    <citation type="submission" date="2020-12" db="EMBL/GenBank/DDBJ databases">
        <title>New Spironucleus salmonicida genome in near-complete chromosomes.</title>
        <authorList>
            <person name="Xu F."/>
            <person name="Kurt Z."/>
            <person name="Jimenez-Gonzalez A."/>
            <person name="Astvaldsson A."/>
            <person name="Andersson J.O."/>
            <person name="Svard S.G."/>
        </authorList>
    </citation>
    <scope>NUCLEOTIDE SEQUENCE</scope>
    <source>
        <strain evidence="3">ATCC 50377</strain>
    </source>
</reference>
<dbReference type="OrthoDB" id="10251892at2759"/>
<gene>
    <name evidence="2" type="ORF">SS50377_19235</name>
    <name evidence="3" type="ORF">SS50377_26662</name>
</gene>
<sequence length="4438" mass="511867">MHSPFTPLYSPQRASAHLALSLYDLHADLATPGDFEILISLVSQGEIGIQLLLKMLASETFMIINNTKKSSPLLDLLPSISPLLATSRQALSAAIELAKAARFNVDFLQIPMNSLLKQPWTPETLVENHQFFMKIAGKSDSPHWISQFNQFSTSITTQQKSQIICEIMSKFAEIQAENEAVIAILMTFNGVENDDQIEQINIIFKCIKQFRHQLLAINVQDLINIIQFNVKQLVACEYLQIAQRQLQIVQFLINLLFTYSTHKILQFQEEVTHFSIEILQFSSKFPLQLPEIINIAFISLTVIPEQQLVSISSILQQTILQFAKYILKQVQQINYVDPDFRAQQLFSVSSELFLDFKNIFVSKTSIFNLNQLGGNIKEEYIRKQLILLKLTFSQYFYKIYFSFLSTPQITELNNIFTVSKFTEIMQTTRLNSRINPQLDQFQSNCWVQLLQAKENGISHYFEINLTQHLLITAFKVSEKPIFMSTFAVLTQHLLNVNDISEYIKMLISRNFMYKDKISYNVNSLIYILLNSIFNEEKSEVTASTGQDIATLVFLLQFIKKCVNPPMFAISQLEMKISIFTHSQSQNEAFVSGFQSNEQPLLLSLNDDANHLLTVSNVQEVVKRRDFMLEDEHLSMKIQQIDLELVSRLIKQQQNPEQFNSVLNDIILQQPIFTFSLESLLVLIVNLPFSQFTQRMEVFDKIVPICLLSCNLALRAFTLTILTQENANYSQFKNRKLCKTSCLILEYLVNQGAVYMEDLTAASIKQKFDAQYTNQPVQAGQLHQNPQVIKSETFDSTQSVQVLRGRLQQFVVPSVEIHNLEQTNLLNLLQKAPISSNYQFLAQEAPTTSAEHFSACYFRHTPFQQIAIYLQQQHILSPHAHAEMAMILIKEKQEDLFVELRENIYNENDITLNFYNPIPGPPNAPMIYDSNQKPVVQLSLSSSAIIEYFAIWISRQPFLHSEIAPKALDEERQHILPDIDDACKLFLDAKNQKTQDFYYFVYLIISVKIQNLKAVELSILDQNDEFLVKFVKNLTKIAFSVQHFANLPVTISISETATFYLIKLIKRSIQAKKPKIFMTFLQEMMYTMNLQSLNQQKSILAMKSMLQVLNGLETSEIEFLASNFENFENNFISVVFVILNTMDVQITPQTIQIIYIGTQLLNSYLNCKQLNSLQLSYIFDRQLHKSKPITMILMLELLQYDNSSSSSILSQFFQLTCEIQTIILSWLIYTNLVPSTTKLILESSQVKQLFVYLKEASSGRIFNQLVNYQKSKRGCFLVDGMNNCVVQQQRAVFLSCQILKNQNNIDLEEGLAQMLFSFTDENFYRYLAKQLFDCDVTIGFPVNYGINLMQVVIFFIYEQRFYLQRECVEILDSYELQIQGDMVEKMFNLYNNKYYKNSISPFVLYAVRSAKKYTDIKFDYQLPEFSSFDLSSNQFLPNSDHQAHQILTIYLDFQLILSTDLTSYQKAELVDRGYLSNTSSECQENEVRPQEEITYTELDIMSFNLTQLTVCLENILSYENVQVVQVEAIIFKFQIQLIQYVNNKFYPEFSVIKFMKVLQQVLQLQKIQSPKLGRQILELCTCIAFFFLNTFNAIINSEQFQIQDNSNDVIQLKLGSQKFPKDNLFKITSYQAKTRDHLTIQNFLIAIIFSYAGKEQLSLQQDLIIFLLTIFNTQAERSFYNTLSKLLLNTNNIIPENTQIQVPIFIQEMHTQPSSPDNIHSGTNQISCTIKFTYLKIHVSTFYFIKKITNFTTPIAIQVFSKLAPILKDYNVRIDSFIENWSFNQKYALFQLCKLDDGKQETESYTYFKQYIKTNITLNFIESAVKIFISLNRIYAMSLFLQDYYAQDVNTAKQTQPGSCLFLSYLNKSDYTGYTKLTYPHQQQQEQTMKQINIEILFLAQNIQIFDLAVLLFQQFSNESLYQEIIPFIKPVILILFYAPKPLVEVTKVLNSSVQTYISSFYKLHDSLGQLLILHEKQLSTSSNSLKYASTDLTLIAKKVSPLLSSLLQIPISPQIKKGFDETMKQYILDIEAFQSGNQRFENVETRKFSTLQLEIEQKRVYYSHQPQFSFKQQTDDCFSFKHVFVLQCCNHSAILTIALILLAKSIGGQMVQKIIHLTEKFFTAPLSNINLVKSDQRSILEKSAGQLNQLNSQKFIGICLLNENMQIFIEKSICDLYGRCHNEYCKQQGQLGVQIQAQIPNSFQLNEHLCVPFSYIKGVDSFYNLVDQMHCVHLPGIRSYPHQQNRFSFISLFCLQILQLSARNISKNALYRVLRRIFSASSDFSVQVYKKFMAQIFNYKNLQVREVSTEQIVCTHDLNQHQFYSQNGQIAAIQRQMVQLLLLLPLNSLLIRNNLAQILIKILNQNYTFPMDIHTLLLLSETYQQSPFHSELTKLSSILISFQHSGSKRDQQKKYSYFLSHHQPAISPLHQANFLSTFDNQGFENLLFLEKLFAAGPPHFEPKGAKNTNKSAISQKERMVGFLEQLQRIQVLFSQAGISFSQLELASQNLIIGKFFSQKINQTEMFSSESVQAGVMPALAYEIFALGVMYLNFIFDIIISKVGSLSQRNPSSGISNCFEIFKKQEQQVEAKRRAFQQQFDDCFKKIEDNEKATVDIQHKKDEVTYRLQNVYATEPTNQQLIDQCRVQFTEFENKANEVAKLIQQLNQQQQENQMKRELTNTEKFAQMNQFTQSIIEYLDVNNSSQMLIANFSKAYQKIQADIEELFKFDTDQLTMVNSFISTEKIGQRIISQFYDDLGYQDVVFGMSYPIVYKFAPNNQYFAYSFYSHRKLFELNANFRILPSPQKPKLLPSFRKYHISCDSKSNSVEVDQHSGVYVRNRPNFVNFGLQADAMHFSAAQALGKGMPGADFYGQFFENCCGMWVDSLSRQNYLKQKEKAAIGQVKDVMVQLNDILKKQLRSQFKQIIGKITEADNNLKHGPIQIFLKHLKMFDAETQPNKLDSYRTQLVLYEKDCYNVQLVLTQLNNLLEAQNYSDLDSLSSELREEYLKRNGANEKSQHTFLNQTDTYQKLYDQLTSFSREIKTPNMEFQTLIQQICAQKLESSDSLLQQQLAPQQVPNTNQIQINNLNQYFTCQTVALINSIIPGQIRELFNLHQSSSAVFSSVLNIIASDFPKEKIYSSPVLDFETEFDSSLMRKVVEGYTIFSALYPDVAIETVLKQGILRRSVGETIVKARNVVIKEDQNVLNCGDIDIYQILIFFMIQRYTPSSIAPGPSVLFFEENNGQPRQEVVKELESINYEDYRMNYKLFVKYWLDSVRLVLRQDIDKSLTPELEYSYQCDAAMINYRPQTIIYLIIFALMHPIENKAIITRFILFFRDLTLQAYGRFSNKNMQLIQHQYAILVDTNKKLQIIHQLACECVLNENQQAAQSILTIINDHFVQIDQDSNLSQRENSTLAYTKLILLTGVLNMLSAPYTYIDSIIDDTDNQVVMKAVKFAIDLWKEVQTGIVEIRFQTLTHLAQHAGTILGDPISAVKLTQDILVENWLEGKHFCRDENKEDKQIQIQLLTMLDRVKTDIHNLILSGSLTMALKKLQKLDSLIDKGLVLSVQISEEFQMLKVFIYEIFIDIGSIQFNNVPQNLIAQSLQKLIVNNKQIAIQRHYYATLIVSEEQIENLIKLDSATQLFAPSYNVFNSLINIVSFNPITPGDTFEKQLIMQQFLDSQSDSAIDSFQKLLTYLIVPPTFLLIEVEKESEVESLISKKGLKCMNTMLNTFITHIQKYIYKLPKATIFTQYKRIIGELAFNTNKNSLWLKFFLFQLLNQLFIKQKVIQFTHQGQIISLEDQRKCDGIEVFLSIRSIIDIPEDFKVDQYAKIIFKSQECNFNDLQLVSMLSKQDITLQYINQSSQTQLKHNMNQIHKIFYNVITNNLELDEKTIEELCLVISASDSKVVVILNFYMLLFLLVKQSKCENRAQEFTTTFSGVQIGIVPWALGIINTALQNPNISQQETSKIVQILEINLQESFNKNGVENIQLLINIQSILNKKMQIYYKLEAQDPQIMSLNLLKLALPFTLQGAAGHTIVMNDKRAAATQQNSLFEPYFDETSYLVNIEKKLNIEVKIDVSNAKIVFIDNIPFVQAILQPIGTSILIYHTPDSQSLKTLIIDQIPFSTPTNIEFAVNFWHKYTKKFSFQPISSNSFALIFDRQIELLAVNKLKPQLFSSAKHLFRFKQNMCQQIALYMLLNQQFSTIPTDLDTVTIDIMDGSFIILKLNIQPLFTPQNMQKAAISAFYTQDCIQNTQIPENILKRDDSAYQLSQIYKDQRRAKVAISRELLAFLSPQFAIGVISVEAGKFVKNIAVKFSKIHKYPFHCLTSDLSQFAVGNISQDLLSMTQNELFLTFFEVGIRNGFQPSRDEIMRGADISCRMILPVIQSLDSIEMKRKVKTFNVDGLCSSFGGNKIPIPGIVEWVVMSISQGMEE</sequence>
<keyword evidence="4" id="KW-1185">Reference proteome</keyword>
<keyword evidence="1" id="KW-0175">Coiled coil</keyword>
<dbReference type="Proteomes" id="UP000018208">
    <property type="component" value="Unassembled WGS sequence"/>
</dbReference>
<accession>V6LAM0</accession>
<reference evidence="2 3" key="1">
    <citation type="journal article" date="2014" name="PLoS Genet.">
        <title>The Genome of Spironucleus salmonicida Highlights a Fish Pathogen Adapted to Fluctuating Environments.</title>
        <authorList>
            <person name="Xu F."/>
            <person name="Jerlstrom-Hultqvist J."/>
            <person name="Einarsson E."/>
            <person name="Astvaldsson A."/>
            <person name="Svard S.G."/>
            <person name="Andersson J.O."/>
        </authorList>
    </citation>
    <scope>NUCLEOTIDE SEQUENCE</scope>
    <source>
        <strain evidence="3">ATCC 50377</strain>
    </source>
</reference>
<dbReference type="VEuPathDB" id="GiardiaDB:SS50377_26662"/>
<protein>
    <submittedName>
        <fullName evidence="2">Uncharacterized protein</fullName>
    </submittedName>
</protein>
<dbReference type="EMBL" id="AUWU02000006">
    <property type="protein sequence ID" value="KAH0572452.1"/>
    <property type="molecule type" value="Genomic_DNA"/>
</dbReference>
<feature type="coiled-coil region" evidence="1">
    <location>
        <begin position="2648"/>
        <end position="2678"/>
    </location>
</feature>
<evidence type="ECO:0000256" key="1">
    <source>
        <dbReference type="SAM" id="Coils"/>
    </source>
</evidence>
<name>V6LAM0_9EUKA</name>
<evidence type="ECO:0000313" key="2">
    <source>
        <dbReference type="EMBL" id="EST41505.1"/>
    </source>
</evidence>
<proteinExistence type="predicted"/>
<dbReference type="EMBL" id="KI546170">
    <property type="protein sequence ID" value="EST41505.1"/>
    <property type="molecule type" value="Genomic_DNA"/>
</dbReference>
<evidence type="ECO:0000313" key="3">
    <source>
        <dbReference type="EMBL" id="KAH0572452.1"/>
    </source>
</evidence>
<organism evidence="2">
    <name type="scientific">Spironucleus salmonicida</name>
    <dbReference type="NCBI Taxonomy" id="348837"/>
    <lineage>
        <taxon>Eukaryota</taxon>
        <taxon>Metamonada</taxon>
        <taxon>Diplomonadida</taxon>
        <taxon>Hexamitidae</taxon>
        <taxon>Hexamitinae</taxon>
        <taxon>Spironucleus</taxon>
    </lineage>
</organism>